<dbReference type="PANTHER" id="PTHR33050">
    <property type="entry name" value="REVERSE TRANSCRIPTASE DOMAIN-CONTAINING PROTEIN"/>
    <property type="match status" value="1"/>
</dbReference>
<comment type="caution">
    <text evidence="2">The sequence shown here is derived from an EMBL/GenBank/DDBJ whole genome shotgun (WGS) entry which is preliminary data.</text>
</comment>
<keyword evidence="3" id="KW-1185">Reference proteome</keyword>
<dbReference type="AlphaFoldDB" id="A0A0M0K8M2"/>
<feature type="non-terminal residue" evidence="2">
    <location>
        <position position="508"/>
    </location>
</feature>
<dbReference type="Proteomes" id="UP000037460">
    <property type="component" value="Unassembled WGS sequence"/>
</dbReference>
<reference evidence="3" key="1">
    <citation type="journal article" date="2015" name="PLoS Genet.">
        <title>Genome Sequence and Transcriptome Analyses of Chrysochromulina tobin: Metabolic Tools for Enhanced Algal Fitness in the Prominent Order Prymnesiales (Haptophyceae).</title>
        <authorList>
            <person name="Hovde B.T."/>
            <person name="Deodato C.R."/>
            <person name="Hunsperger H.M."/>
            <person name="Ryken S.A."/>
            <person name="Yost W."/>
            <person name="Jha R.K."/>
            <person name="Patterson J."/>
            <person name="Monnat R.J. Jr."/>
            <person name="Barlow S.B."/>
            <person name="Starkenburg S.R."/>
            <person name="Cattolico R.A."/>
        </authorList>
    </citation>
    <scope>NUCLEOTIDE SEQUENCE</scope>
    <source>
        <strain evidence="3">CCMP291</strain>
    </source>
</reference>
<keyword evidence="1" id="KW-1133">Transmembrane helix</keyword>
<keyword evidence="1" id="KW-0812">Transmembrane</keyword>
<dbReference type="PROSITE" id="PS50096">
    <property type="entry name" value="IQ"/>
    <property type="match status" value="1"/>
</dbReference>
<dbReference type="InterPro" id="IPR052055">
    <property type="entry name" value="Hepadnavirus_pol/RT"/>
</dbReference>
<name>A0A0M0K8M2_9EUKA</name>
<evidence type="ECO:0000313" key="2">
    <source>
        <dbReference type="EMBL" id="KOO34743.1"/>
    </source>
</evidence>
<keyword evidence="1" id="KW-0472">Membrane</keyword>
<gene>
    <name evidence="2" type="ORF">Ctob_016644</name>
</gene>
<dbReference type="EMBL" id="JWZX01001113">
    <property type="protein sequence ID" value="KOO34743.1"/>
    <property type="molecule type" value="Genomic_DNA"/>
</dbReference>
<protein>
    <submittedName>
        <fullName evidence="2">Uncharacterized protein</fullName>
    </submittedName>
</protein>
<proteinExistence type="predicted"/>
<evidence type="ECO:0000256" key="1">
    <source>
        <dbReference type="SAM" id="Phobius"/>
    </source>
</evidence>
<feature type="transmembrane region" description="Helical" evidence="1">
    <location>
        <begin position="86"/>
        <end position="106"/>
    </location>
</feature>
<evidence type="ECO:0000313" key="3">
    <source>
        <dbReference type="Proteomes" id="UP000037460"/>
    </source>
</evidence>
<dbReference type="PANTHER" id="PTHR33050:SF7">
    <property type="entry name" value="RIBONUCLEASE H"/>
    <property type="match status" value="1"/>
</dbReference>
<sequence length="508" mass="57585">MAKFQDWAETVCGVKFKRIKDKPASQVQLFLGLWWDSFSGTRTLEERKLIQYMDMLLEFSTRKTLTLLERQQAAGRLRRAIMSMPPGAGCLLANIFALMVGLTVAWQKRRTTRKERQDYRYFYDILSLNLGRGYFRTDHFKEGPTVYSDASRSKKYTGGGWCSSAGPYDWWRYGAAAAKKPIDFLEGDTVVQCVESQGPSWRQKWIPFGVDNQSFEKSAEKSWSRAERLNLLLKRLFVLQIKFDCLIRFFWLASEDNSMADPLSRENGLDAFLVEVQRRAFVVPPAVLQGMPDAGRVRTLDMSAPFSAADMAAIVALSRTRVDMAELSRQLPAIVCIQSRIRGWLVRYPLRACRLAWANTCAIREQEHDDGFEPFRMCTYGPLARAYLRNLAFVPEKIPEKNPSGPKIPGFIAARGGHKTVRRGRRGSGLKAAVFASMLGCGMTMPARDGYSAQQASVPYPRAILYDGLPAQYLPLMDELMGNRLAVKSMGKVDIAFEKYWKPVTMIS</sequence>
<organism evidence="2 3">
    <name type="scientific">Chrysochromulina tobinii</name>
    <dbReference type="NCBI Taxonomy" id="1460289"/>
    <lineage>
        <taxon>Eukaryota</taxon>
        <taxon>Haptista</taxon>
        <taxon>Haptophyta</taxon>
        <taxon>Prymnesiophyceae</taxon>
        <taxon>Prymnesiales</taxon>
        <taxon>Chrysochromulinaceae</taxon>
        <taxon>Chrysochromulina</taxon>
    </lineage>
</organism>
<accession>A0A0M0K8M2</accession>